<evidence type="ECO:0000313" key="1">
    <source>
        <dbReference type="EMBL" id="TCO09055.1"/>
    </source>
</evidence>
<sequence length="87" mass="9689">MRYTALFDPEAPIPAVGHGIRDNLTGQWVVQNLPGAAAHWQAAVLSLRYDDQGERQDGCAWYRDPPVQVELRITPRRTEAALLHIAG</sequence>
<keyword evidence="2" id="KW-1185">Reference proteome</keyword>
<reference evidence="1 2" key="1">
    <citation type="journal article" date="2015" name="Stand. Genomic Sci.">
        <title>Genomic Encyclopedia of Bacterial and Archaeal Type Strains, Phase III: the genomes of soil and plant-associated and newly described type strains.</title>
        <authorList>
            <person name="Whitman W.B."/>
            <person name="Woyke T."/>
            <person name="Klenk H.P."/>
            <person name="Zhou Y."/>
            <person name="Lilburn T.G."/>
            <person name="Beck B.J."/>
            <person name="De Vos P."/>
            <person name="Vandamme P."/>
            <person name="Eisen J.A."/>
            <person name="Garrity G."/>
            <person name="Hugenholtz P."/>
            <person name="Kyrpides N.C."/>
        </authorList>
    </citation>
    <scope>NUCLEOTIDE SEQUENCE [LARGE SCALE GENOMIC DNA]</scope>
    <source>
        <strain evidence="1 2">VKM Ac-2538</strain>
    </source>
</reference>
<organism evidence="1 2">
    <name type="scientific">Kribbella orskensis</name>
    <dbReference type="NCBI Taxonomy" id="2512216"/>
    <lineage>
        <taxon>Bacteria</taxon>
        <taxon>Bacillati</taxon>
        <taxon>Actinomycetota</taxon>
        <taxon>Actinomycetes</taxon>
        <taxon>Propionibacteriales</taxon>
        <taxon>Kribbellaceae</taxon>
        <taxon>Kribbella</taxon>
    </lineage>
</organism>
<accession>A0ABY2B715</accession>
<protein>
    <submittedName>
        <fullName evidence="1">Uncharacterized protein</fullName>
    </submittedName>
</protein>
<name>A0ABY2B715_9ACTN</name>
<dbReference type="RefSeq" id="WP_132197267.1">
    <property type="nucleotide sequence ID" value="NZ_SLWM01000041.1"/>
</dbReference>
<dbReference type="Proteomes" id="UP000295818">
    <property type="component" value="Unassembled WGS sequence"/>
</dbReference>
<proteinExistence type="predicted"/>
<dbReference type="EMBL" id="SLWM01000041">
    <property type="protein sequence ID" value="TCO09055.1"/>
    <property type="molecule type" value="Genomic_DNA"/>
</dbReference>
<gene>
    <name evidence="1" type="ORF">EV644_1411</name>
</gene>
<comment type="caution">
    <text evidence="1">The sequence shown here is derived from an EMBL/GenBank/DDBJ whole genome shotgun (WGS) entry which is preliminary data.</text>
</comment>
<evidence type="ECO:0000313" key="2">
    <source>
        <dbReference type="Proteomes" id="UP000295818"/>
    </source>
</evidence>